<dbReference type="eggNOG" id="ENOG502S8ID">
    <property type="taxonomic scope" value="Eukaryota"/>
</dbReference>
<gene>
    <name evidence="4 6" type="primary">IZUMO3</name>
</gene>
<dbReference type="Bgee" id="ENSSSCG00000005129">
    <property type="expression patterns" value="Expressed in testis and 1 other cell type or tissue"/>
</dbReference>
<evidence type="ECO:0000256" key="1">
    <source>
        <dbReference type="ARBA" id="ARBA00009633"/>
    </source>
</evidence>
<keyword evidence="5" id="KW-1185">Reference proteome</keyword>
<dbReference type="GO" id="GO:0042803">
    <property type="term" value="F:protein homodimerization activity"/>
    <property type="evidence" value="ECO:0007669"/>
    <property type="project" value="Ensembl"/>
</dbReference>
<keyword evidence="3" id="KW-0472">Membrane</keyword>
<dbReference type="PaxDb" id="9823-ENSSSCP00000005514"/>
<dbReference type="GO" id="GO:0001675">
    <property type="term" value="P:acrosome assembly"/>
    <property type="evidence" value="ECO:0007669"/>
    <property type="project" value="Ensembl"/>
</dbReference>
<evidence type="ECO:0000313" key="4">
    <source>
        <dbReference type="Ensembl" id="ENSSSCP00000005514.5"/>
    </source>
</evidence>
<dbReference type="HOGENOM" id="CLU_103188_0_0_1"/>
<dbReference type="PANTHER" id="PTHR36470">
    <property type="entry name" value="IZUMO SPERM-EGG FUSION PROTEIN 3"/>
    <property type="match status" value="1"/>
</dbReference>
<dbReference type="Proteomes" id="UP000008227">
    <property type="component" value="Chromosome 1"/>
</dbReference>
<dbReference type="AlphaFoldDB" id="F1SP77"/>
<keyword evidence="3" id="KW-0812">Transmembrane</keyword>
<organism evidence="4 5">
    <name type="scientific">Sus scrofa</name>
    <name type="common">Pig</name>
    <dbReference type="NCBI Taxonomy" id="9823"/>
    <lineage>
        <taxon>Eukaryota</taxon>
        <taxon>Metazoa</taxon>
        <taxon>Chordata</taxon>
        <taxon>Craniata</taxon>
        <taxon>Vertebrata</taxon>
        <taxon>Euteleostomi</taxon>
        <taxon>Mammalia</taxon>
        <taxon>Eutheria</taxon>
        <taxon>Laurasiatheria</taxon>
        <taxon>Artiodactyla</taxon>
        <taxon>Suina</taxon>
        <taxon>Suidae</taxon>
        <taxon>Sus</taxon>
    </lineage>
</organism>
<comment type="similarity">
    <text evidence="1">Belongs to the Izumo family.</text>
</comment>
<proteinExistence type="inferred from homology"/>
<evidence type="ECO:0000313" key="5">
    <source>
        <dbReference type="Proteomes" id="UP000008227"/>
    </source>
</evidence>
<dbReference type="Ensembl" id="ENSSSCT00000005655.5">
    <property type="protein sequence ID" value="ENSSSCP00000005514.5"/>
    <property type="gene ID" value="ENSSSCG00000005129.5"/>
</dbReference>
<dbReference type="GO" id="GO:0002079">
    <property type="term" value="C:inner acrosomal membrane"/>
    <property type="evidence" value="ECO:0007669"/>
    <property type="project" value="Ensembl"/>
</dbReference>
<protein>
    <submittedName>
        <fullName evidence="4">IZUMO family member 3</fullName>
    </submittedName>
</protein>
<accession>F1SP77</accession>
<reference evidence="5" key="1">
    <citation type="submission" date="2009-11" db="EMBL/GenBank/DDBJ databases">
        <authorList>
            <consortium name="Porcine genome sequencing project"/>
        </authorList>
    </citation>
    <scope>NUCLEOTIDE SEQUENCE [LARGE SCALE GENOMIC DNA]</scope>
    <source>
        <strain evidence="5">Duroc</strain>
    </source>
</reference>
<keyword evidence="3" id="KW-1133">Transmembrane helix</keyword>
<dbReference type="VGNC" id="VGNC:89264">
    <property type="gene designation" value="IZUMO3"/>
</dbReference>
<keyword evidence="2" id="KW-0732">Signal</keyword>
<reference evidence="4" key="4">
    <citation type="submission" date="2025-09" db="UniProtKB">
        <authorList>
            <consortium name="Ensembl"/>
        </authorList>
    </citation>
    <scope>IDENTIFICATION</scope>
</reference>
<dbReference type="InterPro" id="IPR029389">
    <property type="entry name" value="IZUMO"/>
</dbReference>
<dbReference type="InParanoid" id="F1SP77"/>
<name>F1SP77_PIG</name>
<reference evidence="4" key="2">
    <citation type="journal article" date="2020" name="Gigascience">
        <title>An improved pig reference genome sequence to enable pig genetics and genomics research.</title>
        <authorList>
            <person name="Warr A."/>
            <person name="Affara N."/>
            <person name="Aken B."/>
            <person name="Beiki H."/>
            <person name="Bickhart D.M."/>
            <person name="Billis K."/>
            <person name="Chow W."/>
            <person name="Eory L."/>
            <person name="Finlayson H.A."/>
            <person name="Flicek P."/>
            <person name="Giron C.G."/>
            <person name="Griffin D.K."/>
            <person name="Hall R."/>
            <person name="Hannum G."/>
            <person name="Hourlier T."/>
            <person name="Howe K."/>
            <person name="Hume D.A."/>
            <person name="Izuogu O."/>
            <person name="Kim K."/>
            <person name="Koren S."/>
            <person name="Liu H."/>
            <person name="Manchanda N."/>
            <person name="Martin F.J."/>
            <person name="Nonneman D.J."/>
            <person name="O'Connor R.E."/>
            <person name="Phillippy A.M."/>
            <person name="Rohrer G.A."/>
            <person name="Rosen B.D."/>
            <person name="Rund L.A."/>
            <person name="Sargent C.A."/>
            <person name="Schook L.B."/>
            <person name="Schroeder S.G."/>
            <person name="Schwartz A.S."/>
            <person name="Skinner B.M."/>
            <person name="Talbot R."/>
            <person name="Tseng E."/>
            <person name="Tuggle C.K."/>
            <person name="Watson M."/>
            <person name="Smith T.P.L."/>
            <person name="Archibald A.L."/>
        </authorList>
    </citation>
    <scope>NUCLEOTIDE SEQUENCE [LARGE SCALE GENOMIC DNA]</scope>
    <source>
        <strain evidence="4">Duroc</strain>
    </source>
</reference>
<reference evidence="4" key="3">
    <citation type="submission" date="2025-08" db="UniProtKB">
        <authorList>
            <consortium name="Ensembl"/>
        </authorList>
    </citation>
    <scope>IDENTIFICATION</scope>
</reference>
<evidence type="ECO:0000256" key="2">
    <source>
        <dbReference type="ARBA" id="ARBA00022729"/>
    </source>
</evidence>
<dbReference type="PANTHER" id="PTHR36470:SF1">
    <property type="entry name" value="IZUMO SPERM-EGG FUSION PROTEIN 3"/>
    <property type="match status" value="1"/>
</dbReference>
<sequence>MIKVRKLKILREMRFFRSGMEREGKGESDSLGQALLPGVLKERELDELVARTTCCWGKGGWGKEMGDLWLLLLLPLSLAAFHGVKGCLECDPKFIEDIKSLLAKLVPSEVPGRTHLLERQVKEMIHLSFKVSHRDKMLRVLDVQKVVNLRTWLKTQLYKLSNETWKGAFILQGKLLDVRQNLESKLNEILKNFSEVACSEDCVVTEGPILDCWTCLRINARCFKGEYCSEDDPKKAENREIALFLILLAEVVILGSSLLLFHFCVSHRRKMKAIRRSLKKYLEKKLEELMGIMDEKERSFGVRK</sequence>
<dbReference type="Reactome" id="R-SSC-1300645">
    <property type="pathway name" value="Acrosome Reaction and Sperm:Oocyte Membrane Binding"/>
</dbReference>
<feature type="transmembrane region" description="Helical" evidence="3">
    <location>
        <begin position="241"/>
        <end position="265"/>
    </location>
</feature>
<evidence type="ECO:0000256" key="3">
    <source>
        <dbReference type="SAM" id="Phobius"/>
    </source>
</evidence>
<dbReference type="GeneTree" id="ENSGT00390000017601"/>
<evidence type="ECO:0000313" key="6">
    <source>
        <dbReference type="VGNC" id="VGNC:89264"/>
    </source>
</evidence>
<dbReference type="STRING" id="9823.ENSSSCP00000005514"/>
<dbReference type="Pfam" id="PF15005">
    <property type="entry name" value="IZUMO"/>
    <property type="match status" value="1"/>
</dbReference>